<protein>
    <recommendedName>
        <fullName evidence="5">Flagellar hook-associated protein 2</fullName>
        <shortName evidence="5">HAP2</shortName>
    </recommendedName>
    <alternativeName>
        <fullName evidence="5">Flagellar cap protein</fullName>
    </alternativeName>
</protein>
<dbReference type="Pfam" id="PF07195">
    <property type="entry name" value="FliD_C"/>
    <property type="match status" value="1"/>
</dbReference>
<keyword evidence="9" id="KW-1185">Reference proteome</keyword>
<evidence type="ECO:0000256" key="1">
    <source>
        <dbReference type="ARBA" id="ARBA00009764"/>
    </source>
</evidence>
<comment type="function">
    <text evidence="5">Required for morphogenesis and for the elongation of the flagellar filament by facilitating polymerization of the flagellin monomers at the tip of growing filament. Forms a capping structure, which prevents flagellin subunits (transported through the central channel of the flagellum) from leaking out without polymerization at the distal end.</text>
</comment>
<evidence type="ECO:0000256" key="5">
    <source>
        <dbReference type="RuleBase" id="RU362066"/>
    </source>
</evidence>
<evidence type="ECO:0000313" key="9">
    <source>
        <dbReference type="Proteomes" id="UP001549691"/>
    </source>
</evidence>
<comment type="subunit">
    <text evidence="2 5">Homopentamer.</text>
</comment>
<dbReference type="Proteomes" id="UP001549691">
    <property type="component" value="Unassembled WGS sequence"/>
</dbReference>
<evidence type="ECO:0000259" key="7">
    <source>
        <dbReference type="Pfam" id="PF07195"/>
    </source>
</evidence>
<keyword evidence="3" id="KW-0175">Coiled coil</keyword>
<comment type="similarity">
    <text evidence="1 5">Belongs to the FliD family.</text>
</comment>
<evidence type="ECO:0000313" key="8">
    <source>
        <dbReference type="EMBL" id="MET7015588.1"/>
    </source>
</evidence>
<evidence type="ECO:0000256" key="2">
    <source>
        <dbReference type="ARBA" id="ARBA00011255"/>
    </source>
</evidence>
<dbReference type="PANTHER" id="PTHR30288:SF0">
    <property type="entry name" value="FLAGELLAR HOOK-ASSOCIATED PROTEIN 2"/>
    <property type="match status" value="1"/>
</dbReference>
<dbReference type="InterPro" id="IPR010809">
    <property type="entry name" value="FliD_C"/>
</dbReference>
<dbReference type="PANTHER" id="PTHR30288">
    <property type="entry name" value="FLAGELLAR CAP/ASSEMBLY PROTEIN FLID"/>
    <property type="match status" value="1"/>
</dbReference>
<name>A0ABV2TPX7_9RHOO</name>
<comment type="subcellular location">
    <subcellularLocation>
        <location evidence="5">Secreted</location>
    </subcellularLocation>
    <subcellularLocation>
        <location evidence="5">Bacterial flagellum</location>
    </subcellularLocation>
</comment>
<keyword evidence="8" id="KW-0969">Cilium</keyword>
<sequence>MDIEGLISSLMSAEQRPVTLLQTKESKETTKLSSWGQIKSALSSLQVAAQALDTRSEFATYKSSIADSSVASVAINGTAVAGNYSIEVGQLASAQKIKSAGYASMSSAVTGSTLPATLTLEIGTTTAGVFSGDGSKTKTITIDSSNNTLSGLRDAINASKSGVSASLVNDGGSSPYRMVLTSDSTGTASTFKLSGLTDFSYNPATNTGTGLSTVNTATNAQLTIDGMSVTKYSNTITDAIQGVTLNLSKTNVANATTLTVSNDTAGVQTKVAAFISAYNSLNSVIKVQTAYDPNSKTAGTLNGDSTVRNIQSQLKSILTSVVGSGSMARMSDAGIAFQKDGSLALDSAKFQAALAKPTQDVAGLFVKDASSSSNGVASQIATRVASMLASGGMLTARTDGINATIKTLDKRIDTLNDRLVGIEKRYRAQFTSLDTTIANMNGTSSFLTQQLSALSNLSNYSN</sequence>
<keyword evidence="4 5" id="KW-0975">Bacterial flagellum</keyword>
<keyword evidence="8" id="KW-0282">Flagellum</keyword>
<reference evidence="8 9" key="1">
    <citation type="submission" date="2024-07" db="EMBL/GenBank/DDBJ databases">
        <title>Uliginosibacterium flavum JJ3220;KACC:17644.</title>
        <authorList>
            <person name="Kim M.K."/>
        </authorList>
    </citation>
    <scope>NUCLEOTIDE SEQUENCE [LARGE SCALE GENOMIC DNA]</scope>
    <source>
        <strain evidence="8 9">KACC:17644</strain>
    </source>
</reference>
<keyword evidence="8" id="KW-0966">Cell projection</keyword>
<keyword evidence="5" id="KW-0964">Secreted</keyword>
<evidence type="ECO:0000256" key="4">
    <source>
        <dbReference type="ARBA" id="ARBA00023143"/>
    </source>
</evidence>
<dbReference type="InterPro" id="IPR040026">
    <property type="entry name" value="FliD"/>
</dbReference>
<organism evidence="8 9">
    <name type="scientific">Uliginosibacterium flavum</name>
    <dbReference type="NCBI Taxonomy" id="1396831"/>
    <lineage>
        <taxon>Bacteria</taxon>
        <taxon>Pseudomonadati</taxon>
        <taxon>Pseudomonadota</taxon>
        <taxon>Betaproteobacteria</taxon>
        <taxon>Rhodocyclales</taxon>
        <taxon>Zoogloeaceae</taxon>
        <taxon>Uliginosibacterium</taxon>
    </lineage>
</organism>
<dbReference type="InterPro" id="IPR003481">
    <property type="entry name" value="FliD_N"/>
</dbReference>
<comment type="caution">
    <text evidence="8">The sequence shown here is derived from an EMBL/GenBank/DDBJ whole genome shotgun (WGS) entry which is preliminary data.</text>
</comment>
<proteinExistence type="inferred from homology"/>
<feature type="domain" description="Flagellar hook-associated protein 2 N-terminal" evidence="6">
    <location>
        <begin position="1"/>
        <end position="95"/>
    </location>
</feature>
<evidence type="ECO:0000259" key="6">
    <source>
        <dbReference type="Pfam" id="PF02465"/>
    </source>
</evidence>
<dbReference type="EMBL" id="JBEWZI010000019">
    <property type="protein sequence ID" value="MET7015588.1"/>
    <property type="molecule type" value="Genomic_DNA"/>
</dbReference>
<feature type="domain" description="Flagellar hook-associated protein 2 C-terminal" evidence="7">
    <location>
        <begin position="217"/>
        <end position="441"/>
    </location>
</feature>
<gene>
    <name evidence="8" type="primary">fliD</name>
    <name evidence="8" type="ORF">ABXR19_15470</name>
</gene>
<dbReference type="RefSeq" id="WP_354602091.1">
    <property type="nucleotide sequence ID" value="NZ_JBEWZI010000019.1"/>
</dbReference>
<evidence type="ECO:0000256" key="3">
    <source>
        <dbReference type="ARBA" id="ARBA00023054"/>
    </source>
</evidence>
<accession>A0ABV2TPX7</accession>
<dbReference type="Pfam" id="PF02465">
    <property type="entry name" value="FliD_N"/>
    <property type="match status" value="1"/>
</dbReference>